<keyword evidence="3" id="KW-1185">Reference proteome</keyword>
<gene>
    <name evidence="2" type="ORF">NEOLEDRAFT_1136250</name>
</gene>
<sequence>MICILGWCPWCHCNRRKKTLVMNNEQYMTLVYLEAALYGVYLVIFGGAIYHVGRKAHGSRLHAALTALIIFLFLSTGANFVIDVYSTRTFYMHAEYYGNTAAGVSQRNAESVLRQVHNGIFGVNIGLADALLVWRCAVLWNYRRAVAALSLVLLTVEVALGAAVLIMEHHVQALAIRRVWPELLPAEYYQQDAIANRLNKVYYMATLLVNLSMTVAIAGRIWYVSRSTQKFSGGSGRYTLLVHIVLESGVIYASAIIVVMISALIPSPPNSVFSNTATIMLYYVVGMVPTVVTVLVALCKTTEYKPRSPVLLSTQMMFAPGSGWRVDSVQEAVGGKSGIASSAELAI</sequence>
<evidence type="ECO:0000313" key="3">
    <source>
        <dbReference type="Proteomes" id="UP000076761"/>
    </source>
</evidence>
<evidence type="ECO:0000313" key="2">
    <source>
        <dbReference type="EMBL" id="KZT23496.1"/>
    </source>
</evidence>
<keyword evidence="1" id="KW-0812">Transmembrane</keyword>
<feature type="transmembrane region" description="Helical" evidence="1">
    <location>
        <begin position="62"/>
        <end position="82"/>
    </location>
</feature>
<feature type="transmembrane region" description="Helical" evidence="1">
    <location>
        <begin position="277"/>
        <end position="298"/>
    </location>
</feature>
<reference evidence="2 3" key="1">
    <citation type="journal article" date="2016" name="Mol. Biol. Evol.">
        <title>Comparative Genomics of Early-Diverging Mushroom-Forming Fungi Provides Insights into the Origins of Lignocellulose Decay Capabilities.</title>
        <authorList>
            <person name="Nagy L.G."/>
            <person name="Riley R."/>
            <person name="Tritt A."/>
            <person name="Adam C."/>
            <person name="Daum C."/>
            <person name="Floudas D."/>
            <person name="Sun H."/>
            <person name="Yadav J.S."/>
            <person name="Pangilinan J."/>
            <person name="Larsson K.H."/>
            <person name="Matsuura K."/>
            <person name="Barry K."/>
            <person name="Labutti K."/>
            <person name="Kuo R."/>
            <person name="Ohm R.A."/>
            <person name="Bhattacharya S.S."/>
            <person name="Shirouzu T."/>
            <person name="Yoshinaga Y."/>
            <person name="Martin F.M."/>
            <person name="Grigoriev I.V."/>
            <person name="Hibbett D.S."/>
        </authorList>
    </citation>
    <scope>NUCLEOTIDE SEQUENCE [LARGE SCALE GENOMIC DNA]</scope>
    <source>
        <strain evidence="2 3">HHB14362 ss-1</strain>
    </source>
</reference>
<keyword evidence="1" id="KW-0472">Membrane</keyword>
<proteinExistence type="predicted"/>
<dbReference type="Proteomes" id="UP000076761">
    <property type="component" value="Unassembled WGS sequence"/>
</dbReference>
<feature type="transmembrane region" description="Helical" evidence="1">
    <location>
        <begin position="201"/>
        <end position="223"/>
    </location>
</feature>
<keyword evidence="1" id="KW-1133">Transmembrane helix</keyword>
<feature type="transmembrane region" description="Helical" evidence="1">
    <location>
        <begin position="146"/>
        <end position="167"/>
    </location>
</feature>
<protein>
    <submittedName>
        <fullName evidence="2">Uncharacterized protein</fullName>
    </submittedName>
</protein>
<dbReference type="OrthoDB" id="3259206at2759"/>
<feature type="transmembrane region" description="Helical" evidence="1">
    <location>
        <begin position="30"/>
        <end position="50"/>
    </location>
</feature>
<dbReference type="InParanoid" id="A0A165R9P2"/>
<feature type="transmembrane region" description="Helical" evidence="1">
    <location>
        <begin position="244"/>
        <end position="265"/>
    </location>
</feature>
<accession>A0A165R9P2</accession>
<evidence type="ECO:0000256" key="1">
    <source>
        <dbReference type="SAM" id="Phobius"/>
    </source>
</evidence>
<organism evidence="2 3">
    <name type="scientific">Neolentinus lepideus HHB14362 ss-1</name>
    <dbReference type="NCBI Taxonomy" id="1314782"/>
    <lineage>
        <taxon>Eukaryota</taxon>
        <taxon>Fungi</taxon>
        <taxon>Dikarya</taxon>
        <taxon>Basidiomycota</taxon>
        <taxon>Agaricomycotina</taxon>
        <taxon>Agaricomycetes</taxon>
        <taxon>Gloeophyllales</taxon>
        <taxon>Gloeophyllaceae</taxon>
        <taxon>Neolentinus</taxon>
    </lineage>
</organism>
<dbReference type="AlphaFoldDB" id="A0A165R9P2"/>
<dbReference type="STRING" id="1314782.A0A165R9P2"/>
<name>A0A165R9P2_9AGAM</name>
<dbReference type="EMBL" id="KV425584">
    <property type="protein sequence ID" value="KZT23496.1"/>
    <property type="molecule type" value="Genomic_DNA"/>
</dbReference>